<evidence type="ECO:0008006" key="3">
    <source>
        <dbReference type="Google" id="ProtNLM"/>
    </source>
</evidence>
<evidence type="ECO:0000313" key="2">
    <source>
        <dbReference type="Proteomes" id="UP000019132"/>
    </source>
</evidence>
<reference evidence="2" key="1">
    <citation type="journal article" date="2010" name="Genome Biol.">
        <title>Genome sequence of the necrotrophic plant pathogen Pythium ultimum reveals original pathogenicity mechanisms and effector repertoire.</title>
        <authorList>
            <person name="Levesque C.A."/>
            <person name="Brouwer H."/>
            <person name="Cano L."/>
            <person name="Hamilton J.P."/>
            <person name="Holt C."/>
            <person name="Huitema E."/>
            <person name="Raffaele S."/>
            <person name="Robideau G.P."/>
            <person name="Thines M."/>
            <person name="Win J."/>
            <person name="Zerillo M.M."/>
            <person name="Beakes G.W."/>
            <person name="Boore J.L."/>
            <person name="Busam D."/>
            <person name="Dumas B."/>
            <person name="Ferriera S."/>
            <person name="Fuerstenberg S.I."/>
            <person name="Gachon C.M."/>
            <person name="Gaulin E."/>
            <person name="Govers F."/>
            <person name="Grenville-Briggs L."/>
            <person name="Horner N."/>
            <person name="Hostetler J."/>
            <person name="Jiang R.H."/>
            <person name="Johnson J."/>
            <person name="Krajaejun T."/>
            <person name="Lin H."/>
            <person name="Meijer H.J."/>
            <person name="Moore B."/>
            <person name="Morris P."/>
            <person name="Phuntmart V."/>
            <person name="Puiu D."/>
            <person name="Shetty J."/>
            <person name="Stajich J.E."/>
            <person name="Tripathy S."/>
            <person name="Wawra S."/>
            <person name="van West P."/>
            <person name="Whitty B.R."/>
            <person name="Coutinho P.M."/>
            <person name="Henrissat B."/>
            <person name="Martin F."/>
            <person name="Thomas P.D."/>
            <person name="Tyler B.M."/>
            <person name="De Vries R.P."/>
            <person name="Kamoun S."/>
            <person name="Yandell M."/>
            <person name="Tisserat N."/>
            <person name="Buell C.R."/>
        </authorList>
    </citation>
    <scope>NUCLEOTIDE SEQUENCE</scope>
    <source>
        <strain evidence="2">DAOM:BR144</strain>
    </source>
</reference>
<dbReference type="OMA" id="REPRCEA"/>
<proteinExistence type="predicted"/>
<dbReference type="EnsemblProtists" id="PYU1_T013963">
    <property type="protein sequence ID" value="PYU1_T013963"/>
    <property type="gene ID" value="PYU1_G013934"/>
</dbReference>
<dbReference type="eggNOG" id="ENOG502SN7M">
    <property type="taxonomic scope" value="Eukaryota"/>
</dbReference>
<reference evidence="1" key="3">
    <citation type="submission" date="2015-02" db="UniProtKB">
        <authorList>
            <consortium name="EnsemblProtists"/>
        </authorList>
    </citation>
    <scope>IDENTIFICATION</scope>
    <source>
        <strain evidence="1">DAOM BR144</strain>
    </source>
</reference>
<reference evidence="2" key="2">
    <citation type="submission" date="2010-04" db="EMBL/GenBank/DDBJ databases">
        <authorList>
            <person name="Buell R."/>
            <person name="Hamilton J."/>
            <person name="Hostetler J."/>
        </authorList>
    </citation>
    <scope>NUCLEOTIDE SEQUENCE [LARGE SCALE GENOMIC DNA]</scope>
    <source>
        <strain evidence="2">DAOM:BR144</strain>
    </source>
</reference>
<name>K3X9R4_GLOUD</name>
<sequence>MASTAPLLPHALTPVPVVPRRPSVAHEPLAALEKIDAIEINSTVERDGVVYFVLDVYLKRYTQSRIPTLQKALAEQKQQDRKGVQCRRGQQPDYQIQKRFTDFADLRYQVWVHAQKTHGCRCAYCDAFMDFIVHSLAQPRLLVKLATGTKTRKKLFTTFCNQFVHLAVANASEPQTGASREPRCEASQVIPVYVERFFRKQG</sequence>
<protein>
    <recommendedName>
        <fullName evidence="3">PX domain-containing protein</fullName>
    </recommendedName>
</protein>
<evidence type="ECO:0000313" key="1">
    <source>
        <dbReference type="EnsemblProtists" id="PYU1_T013963"/>
    </source>
</evidence>
<organism evidence="1 2">
    <name type="scientific">Globisporangium ultimum (strain ATCC 200006 / CBS 805.95 / DAOM BR144)</name>
    <name type="common">Pythium ultimum</name>
    <dbReference type="NCBI Taxonomy" id="431595"/>
    <lineage>
        <taxon>Eukaryota</taxon>
        <taxon>Sar</taxon>
        <taxon>Stramenopiles</taxon>
        <taxon>Oomycota</taxon>
        <taxon>Peronosporomycetes</taxon>
        <taxon>Pythiales</taxon>
        <taxon>Pythiaceae</taxon>
        <taxon>Globisporangium</taxon>
    </lineage>
</organism>
<dbReference type="VEuPathDB" id="FungiDB:PYU1_G013934"/>
<keyword evidence="2" id="KW-1185">Reference proteome</keyword>
<dbReference type="EMBL" id="GL376578">
    <property type="status" value="NOT_ANNOTATED_CDS"/>
    <property type="molecule type" value="Genomic_DNA"/>
</dbReference>
<dbReference type="Proteomes" id="UP000019132">
    <property type="component" value="Unassembled WGS sequence"/>
</dbReference>
<dbReference type="HOGENOM" id="CLU_085932_1_2_1"/>
<dbReference type="AlphaFoldDB" id="K3X9R4"/>
<accession>K3X9R4</accession>
<dbReference type="InParanoid" id="K3X9R4"/>